<keyword evidence="3" id="KW-1185">Reference proteome</keyword>
<organism evidence="2 3">
    <name type="scientific">Salinirubrum litoreum</name>
    <dbReference type="NCBI Taxonomy" id="1126234"/>
    <lineage>
        <taxon>Archaea</taxon>
        <taxon>Methanobacteriati</taxon>
        <taxon>Methanobacteriota</taxon>
        <taxon>Stenosarchaea group</taxon>
        <taxon>Halobacteria</taxon>
        <taxon>Halobacteriales</taxon>
        <taxon>Haloferacaceae</taxon>
        <taxon>Salinirubrum</taxon>
    </lineage>
</organism>
<comment type="caution">
    <text evidence="2">The sequence shown here is derived from an EMBL/GenBank/DDBJ whole genome shotgun (WGS) entry which is preliminary data.</text>
</comment>
<name>A0ABD5RFS2_9EURY</name>
<dbReference type="RefSeq" id="WP_227230918.1">
    <property type="nucleotide sequence ID" value="NZ_JAJCVJ010000003.1"/>
</dbReference>
<reference evidence="2 3" key="1">
    <citation type="journal article" date="2019" name="Int. J. Syst. Evol. Microbiol.">
        <title>The Global Catalogue of Microorganisms (GCM) 10K type strain sequencing project: providing services to taxonomists for standard genome sequencing and annotation.</title>
        <authorList>
            <consortium name="The Broad Institute Genomics Platform"/>
            <consortium name="The Broad Institute Genome Sequencing Center for Infectious Disease"/>
            <person name="Wu L."/>
            <person name="Ma J."/>
        </authorList>
    </citation>
    <scope>NUCLEOTIDE SEQUENCE [LARGE SCALE GENOMIC DNA]</scope>
    <source>
        <strain evidence="2 3">CGMCC 1.12237</strain>
    </source>
</reference>
<dbReference type="Proteomes" id="UP001596201">
    <property type="component" value="Unassembled WGS sequence"/>
</dbReference>
<feature type="domain" description="Halobacterial output" evidence="1">
    <location>
        <begin position="14"/>
        <end position="78"/>
    </location>
</feature>
<accession>A0ABD5RFS2</accession>
<protein>
    <submittedName>
        <fullName evidence="2">HalOD1 output domain-containing protein</fullName>
    </submittedName>
</protein>
<evidence type="ECO:0000313" key="2">
    <source>
        <dbReference type="EMBL" id="MFC5368859.1"/>
    </source>
</evidence>
<dbReference type="Pfam" id="PF18545">
    <property type="entry name" value="HalOD1"/>
    <property type="match status" value="1"/>
</dbReference>
<sequence length="81" mass="8915">MHTGKVARQSASGDVTSAVASALAAHENVATDELTPPLYDVIDPEALEDLFRNTSGQVTFEYRDYEVTVDDQYTVEVHEAR</sequence>
<evidence type="ECO:0000313" key="3">
    <source>
        <dbReference type="Proteomes" id="UP001596201"/>
    </source>
</evidence>
<dbReference type="InterPro" id="IPR040624">
    <property type="entry name" value="HalOD1"/>
</dbReference>
<dbReference type="AlphaFoldDB" id="A0ABD5RFS2"/>
<dbReference type="EMBL" id="JBHSKX010000004">
    <property type="protein sequence ID" value="MFC5368859.1"/>
    <property type="molecule type" value="Genomic_DNA"/>
</dbReference>
<evidence type="ECO:0000259" key="1">
    <source>
        <dbReference type="Pfam" id="PF18545"/>
    </source>
</evidence>
<proteinExistence type="predicted"/>
<gene>
    <name evidence="2" type="ORF">ACFPJ5_18190</name>
</gene>